<dbReference type="Pfam" id="PF02628">
    <property type="entry name" value="COX15-CtaA"/>
    <property type="match status" value="1"/>
</dbReference>
<dbReference type="HAMAP" id="MF_01665">
    <property type="entry name" value="HemeA_synth_type2"/>
    <property type="match status" value="1"/>
</dbReference>
<reference evidence="13" key="1">
    <citation type="submission" date="2022-10" db="EMBL/GenBank/DDBJ databases">
        <title>Chitinophaga sp. nov., isolated from soil.</title>
        <authorList>
            <person name="Jeon C.O."/>
        </authorList>
    </citation>
    <scope>NUCLEOTIDE SEQUENCE</scope>
    <source>
        <strain evidence="13">R8</strain>
    </source>
</reference>
<evidence type="ECO:0000313" key="14">
    <source>
        <dbReference type="Proteomes" id="UP001162741"/>
    </source>
</evidence>
<evidence type="ECO:0000313" key="13">
    <source>
        <dbReference type="EMBL" id="UYQ92912.1"/>
    </source>
</evidence>
<comment type="pathway">
    <text evidence="10">Porphyrin-containing compound metabolism; heme A biosynthesis; heme A from heme O: step 1/1.</text>
</comment>
<evidence type="ECO:0000256" key="12">
    <source>
        <dbReference type="SAM" id="Phobius"/>
    </source>
</evidence>
<proteinExistence type="inferred from homology"/>
<accession>A0ABY6J3Y3</accession>
<dbReference type="Proteomes" id="UP001162741">
    <property type="component" value="Chromosome"/>
</dbReference>
<feature type="transmembrane region" description="Helical" evidence="12">
    <location>
        <begin position="12"/>
        <end position="32"/>
    </location>
</feature>
<keyword evidence="14" id="KW-1185">Reference proteome</keyword>
<keyword evidence="6" id="KW-0560">Oxidoreductase</keyword>
<name>A0ABY6J3Y3_9BACT</name>
<dbReference type="InterPro" id="IPR023754">
    <property type="entry name" value="HemeA_Synthase_type2"/>
</dbReference>
<evidence type="ECO:0000256" key="6">
    <source>
        <dbReference type="ARBA" id="ARBA00023002"/>
    </source>
</evidence>
<keyword evidence="9 12" id="KW-0472">Membrane</keyword>
<feature type="transmembrane region" description="Helical" evidence="12">
    <location>
        <begin position="98"/>
        <end position="115"/>
    </location>
</feature>
<feature type="transmembrane region" description="Helical" evidence="12">
    <location>
        <begin position="161"/>
        <end position="180"/>
    </location>
</feature>
<keyword evidence="8" id="KW-0350">Heme biosynthesis</keyword>
<comment type="cofactor">
    <cofactor evidence="1">
        <name>heme b</name>
        <dbReference type="ChEBI" id="CHEBI:60344"/>
    </cofactor>
</comment>
<dbReference type="PANTHER" id="PTHR23289">
    <property type="entry name" value="CYTOCHROME C OXIDASE ASSEMBLY PROTEIN COX15"/>
    <property type="match status" value="1"/>
</dbReference>
<protein>
    <submittedName>
        <fullName evidence="13">COX15/CtaA family protein</fullName>
    </submittedName>
</protein>
<keyword evidence="4" id="KW-0479">Metal-binding</keyword>
<comment type="catalytic activity">
    <reaction evidence="11">
        <text>Fe(II)-heme o + 2 A + H2O = Fe(II)-heme a + 2 AH2</text>
        <dbReference type="Rhea" id="RHEA:63388"/>
        <dbReference type="ChEBI" id="CHEBI:13193"/>
        <dbReference type="ChEBI" id="CHEBI:15377"/>
        <dbReference type="ChEBI" id="CHEBI:17499"/>
        <dbReference type="ChEBI" id="CHEBI:60530"/>
        <dbReference type="ChEBI" id="CHEBI:61715"/>
        <dbReference type="EC" id="1.17.99.9"/>
    </reaction>
    <physiologicalReaction direction="left-to-right" evidence="11">
        <dbReference type="Rhea" id="RHEA:63389"/>
    </physiologicalReaction>
</comment>
<feature type="transmembrane region" description="Helical" evidence="12">
    <location>
        <begin position="201"/>
        <end position="228"/>
    </location>
</feature>
<evidence type="ECO:0000256" key="9">
    <source>
        <dbReference type="ARBA" id="ARBA00023136"/>
    </source>
</evidence>
<evidence type="ECO:0000256" key="4">
    <source>
        <dbReference type="ARBA" id="ARBA00022723"/>
    </source>
</evidence>
<keyword evidence="7" id="KW-0408">Iron</keyword>
<gene>
    <name evidence="13" type="ORF">MKQ68_22790</name>
</gene>
<keyword evidence="5 12" id="KW-1133">Transmembrane helix</keyword>
<keyword evidence="3 12" id="KW-0812">Transmembrane</keyword>
<comment type="subcellular location">
    <subcellularLocation>
        <location evidence="2">Membrane</location>
        <topology evidence="2">Multi-pass membrane protein</topology>
    </subcellularLocation>
</comment>
<evidence type="ECO:0000256" key="3">
    <source>
        <dbReference type="ARBA" id="ARBA00022692"/>
    </source>
</evidence>
<evidence type="ECO:0000256" key="11">
    <source>
        <dbReference type="ARBA" id="ARBA00048044"/>
    </source>
</evidence>
<feature type="transmembrane region" description="Helical" evidence="12">
    <location>
        <begin position="318"/>
        <end position="342"/>
    </location>
</feature>
<evidence type="ECO:0000256" key="7">
    <source>
        <dbReference type="ARBA" id="ARBA00023004"/>
    </source>
</evidence>
<evidence type="ECO:0000256" key="10">
    <source>
        <dbReference type="ARBA" id="ARBA00044501"/>
    </source>
</evidence>
<organism evidence="13 14">
    <name type="scientific">Chitinophaga horti</name>
    <dbReference type="NCBI Taxonomy" id="2920382"/>
    <lineage>
        <taxon>Bacteria</taxon>
        <taxon>Pseudomonadati</taxon>
        <taxon>Bacteroidota</taxon>
        <taxon>Chitinophagia</taxon>
        <taxon>Chitinophagales</taxon>
        <taxon>Chitinophagaceae</taxon>
        <taxon>Chitinophaga</taxon>
    </lineage>
</organism>
<sequence>MDTNIYQRNRAIVIWLFVGVGMIIVQVLLGGITRLTGSGLSITEWKPIMGALPPMNEQSWQQAFEKYQQIAQYQYVNDHFTLQDFKHIFFWEWLHRNWARFIGIVFFVPFVIFIIKKKISREMIWPMVILFILGGLQGAIGWIMVQSGLNDTDITVSHIRLSIHFIAALVLLCYVLWFALKLSVPVKEIQPQPTLRQLNNWILILLTVQLIYGGFMAGLDAALAAATWPDINGQLVPRMSSGEGFMHSITHNLMAIHFIHRGLAYLLTILIAIWFWKSAVVKDDSQLHRIRILPLLLVLLQVFLGVITVLNSKSEIPLYYALLHQFVGMLLLMAMVWTRFLVRK</sequence>
<evidence type="ECO:0000256" key="1">
    <source>
        <dbReference type="ARBA" id="ARBA00001970"/>
    </source>
</evidence>
<feature type="transmembrane region" description="Helical" evidence="12">
    <location>
        <begin position="127"/>
        <end position="149"/>
    </location>
</feature>
<dbReference type="EMBL" id="CP107006">
    <property type="protein sequence ID" value="UYQ92912.1"/>
    <property type="molecule type" value="Genomic_DNA"/>
</dbReference>
<feature type="transmembrane region" description="Helical" evidence="12">
    <location>
        <begin position="262"/>
        <end position="280"/>
    </location>
</feature>
<evidence type="ECO:0000256" key="8">
    <source>
        <dbReference type="ARBA" id="ARBA00023133"/>
    </source>
</evidence>
<evidence type="ECO:0000256" key="2">
    <source>
        <dbReference type="ARBA" id="ARBA00004141"/>
    </source>
</evidence>
<dbReference type="PANTHER" id="PTHR23289:SF2">
    <property type="entry name" value="CYTOCHROME C OXIDASE ASSEMBLY PROTEIN COX15 HOMOLOG"/>
    <property type="match status" value="1"/>
</dbReference>
<evidence type="ECO:0000256" key="5">
    <source>
        <dbReference type="ARBA" id="ARBA00022989"/>
    </source>
</evidence>
<dbReference type="InterPro" id="IPR003780">
    <property type="entry name" value="COX15/CtaA_fam"/>
</dbReference>
<dbReference type="RefSeq" id="WP_264281082.1">
    <property type="nucleotide sequence ID" value="NZ_CP107006.1"/>
</dbReference>
<feature type="transmembrane region" description="Helical" evidence="12">
    <location>
        <begin position="292"/>
        <end position="312"/>
    </location>
</feature>